<gene>
    <name evidence="1" type="ORF">GJ700_30440</name>
</gene>
<sequence length="226" mass="23971">MHPNHHAPEMSYEPGEITACNTLLDMLSAALLPAAEQAFSTAILRQSAESGAEALAGEALSALHGILAELQDEPALDTEMRRLSAGLANALAGANDEPASWELADTRLWIHGRAMDLARAVATFWVNLGDTTTARHAACAAFLPTLARQERATGGMRQQWELICSRFFLSPQQGGLLLEMVSQQALQRAARRPHAMPAMPAMAAAAAKPGIAATVLATGSLRFTHG</sequence>
<reference evidence="1 2" key="1">
    <citation type="submission" date="2019-11" db="EMBL/GenBank/DDBJ databases">
        <title>Novel species isolated from a subtropical stream in China.</title>
        <authorList>
            <person name="Lu H."/>
        </authorList>
    </citation>
    <scope>NUCLEOTIDE SEQUENCE [LARGE SCALE GENOMIC DNA]</scope>
    <source>
        <strain evidence="1 2">FT92W</strain>
    </source>
</reference>
<organism evidence="1 2">
    <name type="scientific">Pseudoduganella rivuli</name>
    <dbReference type="NCBI Taxonomy" id="2666085"/>
    <lineage>
        <taxon>Bacteria</taxon>
        <taxon>Pseudomonadati</taxon>
        <taxon>Pseudomonadota</taxon>
        <taxon>Betaproteobacteria</taxon>
        <taxon>Burkholderiales</taxon>
        <taxon>Oxalobacteraceae</taxon>
        <taxon>Telluria group</taxon>
        <taxon>Pseudoduganella</taxon>
    </lineage>
</organism>
<keyword evidence="2" id="KW-1185">Reference proteome</keyword>
<name>A0A7X2IUH5_9BURK</name>
<dbReference type="AlphaFoldDB" id="A0A7X2IUH5"/>
<comment type="caution">
    <text evidence="1">The sequence shown here is derived from an EMBL/GenBank/DDBJ whole genome shotgun (WGS) entry which is preliminary data.</text>
</comment>
<dbReference type="Proteomes" id="UP000446768">
    <property type="component" value="Unassembled WGS sequence"/>
</dbReference>
<accession>A0A7X2IUH5</accession>
<protein>
    <submittedName>
        <fullName evidence="1">Uncharacterized protein</fullName>
    </submittedName>
</protein>
<proteinExistence type="predicted"/>
<dbReference type="RefSeq" id="WP_154381163.1">
    <property type="nucleotide sequence ID" value="NZ_WKJJ01000026.1"/>
</dbReference>
<evidence type="ECO:0000313" key="2">
    <source>
        <dbReference type="Proteomes" id="UP000446768"/>
    </source>
</evidence>
<evidence type="ECO:0000313" key="1">
    <source>
        <dbReference type="EMBL" id="MRV76042.1"/>
    </source>
</evidence>
<dbReference type="EMBL" id="WKJJ01000026">
    <property type="protein sequence ID" value="MRV76042.1"/>
    <property type="molecule type" value="Genomic_DNA"/>
</dbReference>